<accession>A0ABV4U2V8</accession>
<protein>
    <submittedName>
        <fullName evidence="2">Helix-turn-helix domain-containing protein</fullName>
    </submittedName>
</protein>
<dbReference type="RefSeq" id="WP_425344038.1">
    <property type="nucleotide sequence ID" value="NZ_JBGUBD010000001.1"/>
</dbReference>
<comment type="caution">
    <text evidence="2">The sequence shown here is derived from an EMBL/GenBank/DDBJ whole genome shotgun (WGS) entry which is preliminary data.</text>
</comment>
<dbReference type="NCBIfam" id="TIGR01764">
    <property type="entry name" value="excise"/>
    <property type="match status" value="1"/>
</dbReference>
<evidence type="ECO:0000313" key="2">
    <source>
        <dbReference type="EMBL" id="MFA9477116.1"/>
    </source>
</evidence>
<dbReference type="SUPFAM" id="SSF46955">
    <property type="entry name" value="Putative DNA-binding domain"/>
    <property type="match status" value="1"/>
</dbReference>
<dbReference type="InterPro" id="IPR009061">
    <property type="entry name" value="DNA-bd_dom_put_sf"/>
</dbReference>
<dbReference type="Pfam" id="PF12728">
    <property type="entry name" value="HTH_17"/>
    <property type="match status" value="1"/>
</dbReference>
<keyword evidence="3" id="KW-1185">Reference proteome</keyword>
<reference evidence="2 3" key="1">
    <citation type="submission" date="2024-08" db="EMBL/GenBank/DDBJ databases">
        <title>Whole-genome sequencing of halo(alkali)philic microorganisms from hypersaline lakes.</title>
        <authorList>
            <person name="Sorokin D.Y."/>
            <person name="Merkel A.Y."/>
            <person name="Messina E."/>
            <person name="Yakimov M."/>
        </authorList>
    </citation>
    <scope>NUCLEOTIDE SEQUENCE [LARGE SCALE GENOMIC DNA]</scope>
    <source>
        <strain evidence="2 3">AB-hyl4</strain>
    </source>
</reference>
<organism evidence="2 3">
    <name type="scientific">Natronomicrosphaera hydrolytica</name>
    <dbReference type="NCBI Taxonomy" id="3242702"/>
    <lineage>
        <taxon>Bacteria</taxon>
        <taxon>Pseudomonadati</taxon>
        <taxon>Planctomycetota</taxon>
        <taxon>Phycisphaerae</taxon>
        <taxon>Phycisphaerales</taxon>
        <taxon>Phycisphaeraceae</taxon>
        <taxon>Natronomicrosphaera</taxon>
    </lineage>
</organism>
<dbReference type="EMBL" id="JBGUBD010000001">
    <property type="protein sequence ID" value="MFA9477116.1"/>
    <property type="molecule type" value="Genomic_DNA"/>
</dbReference>
<proteinExistence type="predicted"/>
<sequence length="63" mass="7247">MERQSLQTAKEVARDLGIPAKWLRDEARDGRIPHIKIGRRIRFNGVAVERALLQRAAEQEVAR</sequence>
<dbReference type="InterPro" id="IPR041657">
    <property type="entry name" value="HTH_17"/>
</dbReference>
<feature type="domain" description="Helix-turn-helix" evidence="1">
    <location>
        <begin position="8"/>
        <end position="55"/>
    </location>
</feature>
<dbReference type="Proteomes" id="UP001575105">
    <property type="component" value="Unassembled WGS sequence"/>
</dbReference>
<name>A0ABV4U2V8_9BACT</name>
<dbReference type="InterPro" id="IPR010093">
    <property type="entry name" value="SinI_DNA-bd"/>
</dbReference>
<gene>
    <name evidence="2" type="ORF">ACERK3_02295</name>
</gene>
<evidence type="ECO:0000259" key="1">
    <source>
        <dbReference type="Pfam" id="PF12728"/>
    </source>
</evidence>
<evidence type="ECO:0000313" key="3">
    <source>
        <dbReference type="Proteomes" id="UP001575105"/>
    </source>
</evidence>